<dbReference type="AlphaFoldDB" id="A0A4C1XSQ5"/>
<name>A0A4C1XSQ5_EUMVA</name>
<evidence type="ECO:0000313" key="2">
    <source>
        <dbReference type="EMBL" id="GBP65219.1"/>
    </source>
</evidence>
<protein>
    <submittedName>
        <fullName evidence="2">Uncharacterized protein</fullName>
    </submittedName>
</protein>
<evidence type="ECO:0000256" key="1">
    <source>
        <dbReference type="SAM" id="MobiDB-lite"/>
    </source>
</evidence>
<proteinExistence type="predicted"/>
<sequence>MGIDRYPKPFVATFPRVQSLVPLIEHAALSQRRLNTDQTADANYGDRVVDVDAIGAGVWRRRPSPSGNDGLVLSTTAV</sequence>
<dbReference type="Proteomes" id="UP000299102">
    <property type="component" value="Unassembled WGS sequence"/>
</dbReference>
<gene>
    <name evidence="2" type="ORF">EVAR_49019_1</name>
</gene>
<keyword evidence="3" id="KW-1185">Reference proteome</keyword>
<accession>A0A4C1XSQ5</accession>
<comment type="caution">
    <text evidence="2">The sequence shown here is derived from an EMBL/GenBank/DDBJ whole genome shotgun (WGS) entry which is preliminary data.</text>
</comment>
<organism evidence="2 3">
    <name type="scientific">Eumeta variegata</name>
    <name type="common">Bagworm moth</name>
    <name type="synonym">Eumeta japonica</name>
    <dbReference type="NCBI Taxonomy" id="151549"/>
    <lineage>
        <taxon>Eukaryota</taxon>
        <taxon>Metazoa</taxon>
        <taxon>Ecdysozoa</taxon>
        <taxon>Arthropoda</taxon>
        <taxon>Hexapoda</taxon>
        <taxon>Insecta</taxon>
        <taxon>Pterygota</taxon>
        <taxon>Neoptera</taxon>
        <taxon>Endopterygota</taxon>
        <taxon>Lepidoptera</taxon>
        <taxon>Glossata</taxon>
        <taxon>Ditrysia</taxon>
        <taxon>Tineoidea</taxon>
        <taxon>Psychidae</taxon>
        <taxon>Oiketicinae</taxon>
        <taxon>Eumeta</taxon>
    </lineage>
</organism>
<reference evidence="2 3" key="1">
    <citation type="journal article" date="2019" name="Commun. Biol.">
        <title>The bagworm genome reveals a unique fibroin gene that provides high tensile strength.</title>
        <authorList>
            <person name="Kono N."/>
            <person name="Nakamura H."/>
            <person name="Ohtoshi R."/>
            <person name="Tomita M."/>
            <person name="Numata K."/>
            <person name="Arakawa K."/>
        </authorList>
    </citation>
    <scope>NUCLEOTIDE SEQUENCE [LARGE SCALE GENOMIC DNA]</scope>
</reference>
<feature type="region of interest" description="Disordered" evidence="1">
    <location>
        <begin position="59"/>
        <end position="78"/>
    </location>
</feature>
<evidence type="ECO:0000313" key="3">
    <source>
        <dbReference type="Proteomes" id="UP000299102"/>
    </source>
</evidence>
<dbReference type="EMBL" id="BGZK01000923">
    <property type="protein sequence ID" value="GBP65219.1"/>
    <property type="molecule type" value="Genomic_DNA"/>
</dbReference>